<dbReference type="Proteomes" id="UP001642405">
    <property type="component" value="Unassembled WGS sequence"/>
</dbReference>
<dbReference type="InterPro" id="IPR036779">
    <property type="entry name" value="LysM_dom_sf"/>
</dbReference>
<evidence type="ECO:0000256" key="1">
    <source>
        <dbReference type="ARBA" id="ARBA00022669"/>
    </source>
</evidence>
<dbReference type="Pfam" id="PF01476">
    <property type="entry name" value="LysM"/>
    <property type="match status" value="1"/>
</dbReference>
<dbReference type="CDD" id="cd11618">
    <property type="entry name" value="ChtBD1_1"/>
    <property type="match status" value="1"/>
</dbReference>
<dbReference type="InterPro" id="IPR018392">
    <property type="entry name" value="LysM"/>
</dbReference>
<dbReference type="InterPro" id="IPR036861">
    <property type="entry name" value="Endochitinase-like_sf"/>
</dbReference>
<dbReference type="Gene3D" id="3.10.350.10">
    <property type="entry name" value="LysM domain"/>
    <property type="match status" value="1"/>
</dbReference>
<evidence type="ECO:0000313" key="6">
    <source>
        <dbReference type="EMBL" id="CAK7218110.1"/>
    </source>
</evidence>
<keyword evidence="2" id="KW-1015">Disulfide bond</keyword>
<dbReference type="Gene3D" id="3.30.60.10">
    <property type="entry name" value="Endochitinase-like"/>
    <property type="match status" value="1"/>
</dbReference>
<name>A0ABP0BET8_9PEZI</name>
<proteinExistence type="predicted"/>
<protein>
    <recommendedName>
        <fullName evidence="8">Carbohydrate-binding module family 18 protein</fullName>
    </recommendedName>
</protein>
<dbReference type="SUPFAM" id="SSF54106">
    <property type="entry name" value="LysM domain"/>
    <property type="match status" value="1"/>
</dbReference>
<dbReference type="PROSITE" id="PS50941">
    <property type="entry name" value="CHIT_BIND_I_2"/>
    <property type="match status" value="1"/>
</dbReference>
<feature type="domain" description="LysM" evidence="5">
    <location>
        <begin position="12"/>
        <end position="57"/>
    </location>
</feature>
<comment type="caution">
    <text evidence="2">Lacks conserved residue(s) required for the propagation of feature annotation.</text>
</comment>
<comment type="caution">
    <text evidence="6">The sequence shown here is derived from an EMBL/GenBank/DDBJ whole genome shotgun (WGS) entry which is preliminary data.</text>
</comment>
<dbReference type="EMBL" id="CAWUHB010000014">
    <property type="protein sequence ID" value="CAK7218110.1"/>
    <property type="molecule type" value="Genomic_DNA"/>
</dbReference>
<dbReference type="InterPro" id="IPR001002">
    <property type="entry name" value="Chitin-bd_1"/>
</dbReference>
<feature type="disulfide bond" evidence="2">
    <location>
        <begin position="97"/>
        <end position="112"/>
    </location>
</feature>
<evidence type="ECO:0000259" key="4">
    <source>
        <dbReference type="PROSITE" id="PS50941"/>
    </source>
</evidence>
<gene>
    <name evidence="6" type="ORF">SCUCBS95973_003378</name>
</gene>
<feature type="disulfide bond" evidence="2">
    <location>
        <begin position="111"/>
        <end position="125"/>
    </location>
</feature>
<dbReference type="SMART" id="SM00270">
    <property type="entry name" value="ChtBD1"/>
    <property type="match status" value="1"/>
</dbReference>
<evidence type="ECO:0000313" key="7">
    <source>
        <dbReference type="Proteomes" id="UP001642405"/>
    </source>
</evidence>
<evidence type="ECO:0000256" key="2">
    <source>
        <dbReference type="PROSITE-ProRule" id="PRU00261"/>
    </source>
</evidence>
<evidence type="ECO:0008006" key="8">
    <source>
        <dbReference type="Google" id="ProtNLM"/>
    </source>
</evidence>
<feature type="domain" description="Chitin-binding type-1" evidence="4">
    <location>
        <begin position="94"/>
        <end position="138"/>
    </location>
</feature>
<evidence type="ECO:0000259" key="5">
    <source>
        <dbReference type="PROSITE" id="PS51782"/>
    </source>
</evidence>
<feature type="region of interest" description="Disordered" evidence="3">
    <location>
        <begin position="145"/>
        <end position="194"/>
    </location>
</feature>
<sequence length="416" mass="41887">MGIYSLPPSLTLTVIAQDGDTCASLATTWGTTVTAFVQNNPGISSCAKLTVGASYCIDKDVHGGSGGTKPGGGSPASTSGAPSSSPPANKVSLDGTCGSGYTCVGSKFGTCCSAHGWCGSTADHCGAGCQAAFGDCVLPVAGNGTTTKSAGPPPPVTTTPGNPATTPSSHPPLPPPPPPPPPPPASTSPVSQVTHVQTVWTTLTTTRTTTTTTTTTAWVTNTAYATNTANVTSTAVVTQTQTQTQTHTQTWTATATGSTVLTSTAVTTAMVTRTTTTTHTRIDVSIITTITTVTLVMSITDRSHIASLCGGAQTLAHGLQSTGTPVAALASQTPSTEAPSIILDARSPHDTHAHAHAHTPPRILLEPCCGTEIVQCAASTPGLGDDERRSVSSMARRAALSMPGMDVCCGALYNCL</sequence>
<feature type="compositionally biased region" description="Low complexity" evidence="3">
    <location>
        <begin position="75"/>
        <end position="88"/>
    </location>
</feature>
<feature type="compositionally biased region" description="Pro residues" evidence="3">
    <location>
        <begin position="169"/>
        <end position="186"/>
    </location>
</feature>
<keyword evidence="1 2" id="KW-0147">Chitin-binding</keyword>
<dbReference type="SUPFAM" id="SSF57016">
    <property type="entry name" value="Plant lectins/antimicrobial peptides"/>
    <property type="match status" value="1"/>
</dbReference>
<dbReference type="PROSITE" id="PS51782">
    <property type="entry name" value="LYSM"/>
    <property type="match status" value="1"/>
</dbReference>
<dbReference type="SUPFAM" id="SSF101447">
    <property type="entry name" value="Formin homology 2 domain (FH2 domain)"/>
    <property type="match status" value="1"/>
</dbReference>
<accession>A0ABP0BET8</accession>
<keyword evidence="7" id="KW-1185">Reference proteome</keyword>
<evidence type="ECO:0000256" key="3">
    <source>
        <dbReference type="SAM" id="MobiDB-lite"/>
    </source>
</evidence>
<feature type="compositionally biased region" description="Low complexity" evidence="3">
    <location>
        <begin position="158"/>
        <end position="168"/>
    </location>
</feature>
<reference evidence="6 7" key="1">
    <citation type="submission" date="2024-01" db="EMBL/GenBank/DDBJ databases">
        <authorList>
            <person name="Allen C."/>
            <person name="Tagirdzhanova G."/>
        </authorList>
    </citation>
    <scope>NUCLEOTIDE SEQUENCE [LARGE SCALE GENOMIC DNA]</scope>
</reference>
<feature type="region of interest" description="Disordered" evidence="3">
    <location>
        <begin position="66"/>
        <end position="89"/>
    </location>
</feature>
<dbReference type="CDD" id="cd00118">
    <property type="entry name" value="LysM"/>
    <property type="match status" value="1"/>
</dbReference>
<organism evidence="6 7">
    <name type="scientific">Sporothrix curviconia</name>
    <dbReference type="NCBI Taxonomy" id="1260050"/>
    <lineage>
        <taxon>Eukaryota</taxon>
        <taxon>Fungi</taxon>
        <taxon>Dikarya</taxon>
        <taxon>Ascomycota</taxon>
        <taxon>Pezizomycotina</taxon>
        <taxon>Sordariomycetes</taxon>
        <taxon>Sordariomycetidae</taxon>
        <taxon>Ophiostomatales</taxon>
        <taxon>Ophiostomataceae</taxon>
        <taxon>Sporothrix</taxon>
    </lineage>
</organism>